<comment type="caution">
    <text evidence="3">The sequence shown here is derived from an EMBL/GenBank/DDBJ whole genome shotgun (WGS) entry which is preliminary data.</text>
</comment>
<accession>A0A7J5Q0Y3</accession>
<evidence type="ECO:0000313" key="3">
    <source>
        <dbReference type="EMBL" id="KAB6149411.1"/>
    </source>
</evidence>
<dbReference type="InterPro" id="IPR029140">
    <property type="entry name" value="Mfa1_C"/>
</dbReference>
<evidence type="ECO:0000313" key="4">
    <source>
        <dbReference type="Proteomes" id="UP000434604"/>
    </source>
</evidence>
<evidence type="ECO:0000256" key="1">
    <source>
        <dbReference type="SAM" id="SignalP"/>
    </source>
</evidence>
<gene>
    <name evidence="3" type="ORF">GA398_04025</name>
</gene>
<feature type="chain" id="PRO_5029449712" description="Minor fimbrium subunit Mfa1 C-terminal domain-containing protein" evidence="1">
    <location>
        <begin position="23"/>
        <end position="574"/>
    </location>
</feature>
<dbReference type="Gene3D" id="2.60.40.3690">
    <property type="match status" value="1"/>
</dbReference>
<dbReference type="CDD" id="cd13120">
    <property type="entry name" value="BF2867_like_N"/>
    <property type="match status" value="1"/>
</dbReference>
<dbReference type="AlphaFoldDB" id="A0A7J5Q0Y3"/>
<proteinExistence type="predicted"/>
<sequence>MKRYLLFMTVLASLFLAGCSQEEITPSSEDNGSGEATTSYLAVNLVSSDATGTRVTGGDYEDGSSEENNVTKVRFYFFDGLGGISNVKYNNGRYVNYYDWENPTTADGNLNDVEKILTATIVINTTLGDGLPQRIAAVINPDDVTGLGSSSLPLTTLKDITQDYAASGLTSNGHFVMFNAVYSNGSTDISSVSIPEGKMKKTSGEATNDPVTIYVERSVAKVKVSLDRKIGFNDNLLEVKDKNGNPILVKGTDGSQQKVYLKLDKWGLTANTSIGRLVKKINPRWNGSWWYNDHRSFWAINSASAINQWHTYNDINTDLGTPLYTNENAQKNDIDAIGSAQANTKVILKGTICTANGNAVTIARHGGAHFVDTETNGYPNLKKSILDMMRGYNYTYYYSVTVNNETTYTEIGPNDIEIKMADQQANENSNNNCYVYAQLTTDAAKKTWHASNAKDAPEINASVINGTLKDKKQGSETEYIIDRPLLWKDGMTYYYYEIEHIQNQNDTEKKNLVGVVRNHIYETNITKIAGLGTPVYDPTKTIYPEKPENNDHFIAAQINILSWRVVKNDYELEW</sequence>
<dbReference type="Gene3D" id="2.60.40.2580">
    <property type="match status" value="1"/>
</dbReference>
<dbReference type="EMBL" id="WDED01000004">
    <property type="protein sequence ID" value="KAB6149411.1"/>
    <property type="molecule type" value="Genomic_DNA"/>
</dbReference>
<keyword evidence="1" id="KW-0732">Signal</keyword>
<protein>
    <recommendedName>
        <fullName evidence="2">Minor fimbrium subunit Mfa1 C-terminal domain-containing protein</fullName>
    </recommendedName>
</protein>
<organism evidence="3 4">
    <name type="scientific">Bacteroides xylanisolvens</name>
    <dbReference type="NCBI Taxonomy" id="371601"/>
    <lineage>
        <taxon>Bacteria</taxon>
        <taxon>Pseudomonadati</taxon>
        <taxon>Bacteroidota</taxon>
        <taxon>Bacteroidia</taxon>
        <taxon>Bacteroidales</taxon>
        <taxon>Bacteroidaceae</taxon>
        <taxon>Bacteroides</taxon>
    </lineage>
</organism>
<evidence type="ECO:0000259" key="2">
    <source>
        <dbReference type="Pfam" id="PF15495"/>
    </source>
</evidence>
<dbReference type="InterPro" id="IPR047786">
    <property type="entry name" value="Mfa1_fim"/>
</dbReference>
<dbReference type="RefSeq" id="WP_151934250.1">
    <property type="nucleotide sequence ID" value="NZ_JBCHGU010000001.1"/>
</dbReference>
<name>A0A7J5Q0Y3_9BACE</name>
<dbReference type="PROSITE" id="PS51257">
    <property type="entry name" value="PROKAR_LIPOPROTEIN"/>
    <property type="match status" value="1"/>
</dbReference>
<dbReference type="GO" id="GO:0009418">
    <property type="term" value="C:pilus shaft"/>
    <property type="evidence" value="ECO:0007669"/>
    <property type="project" value="InterPro"/>
</dbReference>
<feature type="domain" description="Minor fimbrium subunit Mfa1 C-terminal" evidence="2">
    <location>
        <begin position="487"/>
        <end position="569"/>
    </location>
</feature>
<dbReference type="Pfam" id="PF15495">
    <property type="entry name" value="Fimbrillin_C"/>
    <property type="match status" value="1"/>
</dbReference>
<dbReference type="Proteomes" id="UP000434604">
    <property type="component" value="Unassembled WGS sequence"/>
</dbReference>
<feature type="signal peptide" evidence="1">
    <location>
        <begin position="1"/>
        <end position="22"/>
    </location>
</feature>
<reference evidence="3 4" key="1">
    <citation type="journal article" date="2019" name="Nat. Med.">
        <title>A library of human gut bacterial isolates paired with longitudinal multiomics data enables mechanistic microbiome research.</title>
        <authorList>
            <person name="Poyet M."/>
            <person name="Groussin M."/>
            <person name="Gibbons S.M."/>
            <person name="Avila-Pacheco J."/>
            <person name="Jiang X."/>
            <person name="Kearney S.M."/>
            <person name="Perrotta A.R."/>
            <person name="Berdy B."/>
            <person name="Zhao S."/>
            <person name="Lieberman T.D."/>
            <person name="Swanson P.K."/>
            <person name="Smith M."/>
            <person name="Roesemann S."/>
            <person name="Alexander J.E."/>
            <person name="Rich S.A."/>
            <person name="Livny J."/>
            <person name="Vlamakis H."/>
            <person name="Clish C."/>
            <person name="Bullock K."/>
            <person name="Deik A."/>
            <person name="Scott J."/>
            <person name="Pierce K.A."/>
            <person name="Xavier R.J."/>
            <person name="Alm E.J."/>
        </authorList>
    </citation>
    <scope>NUCLEOTIDE SEQUENCE [LARGE SCALE GENOMIC DNA]</scope>
    <source>
        <strain evidence="3 4">BIOML-A58</strain>
    </source>
</reference>
<dbReference type="NCBIfam" id="NF038041">
    <property type="entry name" value="fim_Mfa1_fam"/>
    <property type="match status" value="1"/>
</dbReference>